<keyword evidence="13" id="KW-1185">Reference proteome</keyword>
<keyword evidence="4" id="KW-0732">Signal</keyword>
<dbReference type="InterPro" id="IPR001611">
    <property type="entry name" value="Leu-rich_rpt"/>
</dbReference>
<dbReference type="InterPro" id="IPR032675">
    <property type="entry name" value="LRR_dom_sf"/>
</dbReference>
<keyword evidence="7" id="KW-0472">Membrane</keyword>
<dbReference type="Proteomes" id="UP000652761">
    <property type="component" value="Unassembled WGS sequence"/>
</dbReference>
<protein>
    <recommendedName>
        <fullName evidence="14">Leucine-rich repeat-containing N-terminal plant-type domain-containing protein</fullName>
    </recommendedName>
</protein>
<dbReference type="InterPro" id="IPR013210">
    <property type="entry name" value="LRR_N_plant-typ"/>
</dbReference>
<dbReference type="Pfam" id="PF00560">
    <property type="entry name" value="LRR_1"/>
    <property type="match status" value="2"/>
</dbReference>
<evidence type="ECO:0000256" key="8">
    <source>
        <dbReference type="ARBA" id="ARBA00023180"/>
    </source>
</evidence>
<dbReference type="PROSITE" id="PS51257">
    <property type="entry name" value="PROKAR_LIPOPROTEIN"/>
    <property type="match status" value="1"/>
</dbReference>
<reference evidence="12" key="1">
    <citation type="submission" date="2017-07" db="EMBL/GenBank/DDBJ databases">
        <title>Taro Niue Genome Assembly and Annotation.</title>
        <authorList>
            <person name="Atibalentja N."/>
            <person name="Keating K."/>
            <person name="Fields C.J."/>
        </authorList>
    </citation>
    <scope>NUCLEOTIDE SEQUENCE</scope>
    <source>
        <strain evidence="12">Niue_2</strain>
        <tissue evidence="12">Leaf</tissue>
    </source>
</reference>
<dbReference type="InterPro" id="IPR055414">
    <property type="entry name" value="LRR_R13L4/SHOC2-like"/>
</dbReference>
<feature type="domain" description="Disease resistance R13L4/SHOC-2-like LRR" evidence="11">
    <location>
        <begin position="342"/>
        <end position="482"/>
    </location>
</feature>
<gene>
    <name evidence="12" type="ORF">Taro_035918</name>
</gene>
<dbReference type="Pfam" id="PF23598">
    <property type="entry name" value="LRR_14"/>
    <property type="match status" value="1"/>
</dbReference>
<organism evidence="12 13">
    <name type="scientific">Colocasia esculenta</name>
    <name type="common">Wild taro</name>
    <name type="synonym">Arum esculentum</name>
    <dbReference type="NCBI Taxonomy" id="4460"/>
    <lineage>
        <taxon>Eukaryota</taxon>
        <taxon>Viridiplantae</taxon>
        <taxon>Streptophyta</taxon>
        <taxon>Embryophyta</taxon>
        <taxon>Tracheophyta</taxon>
        <taxon>Spermatophyta</taxon>
        <taxon>Magnoliopsida</taxon>
        <taxon>Liliopsida</taxon>
        <taxon>Araceae</taxon>
        <taxon>Aroideae</taxon>
        <taxon>Colocasieae</taxon>
        <taxon>Colocasia</taxon>
    </lineage>
</organism>
<evidence type="ECO:0000313" key="13">
    <source>
        <dbReference type="Proteomes" id="UP000652761"/>
    </source>
</evidence>
<evidence type="ECO:0000259" key="11">
    <source>
        <dbReference type="Pfam" id="PF23598"/>
    </source>
</evidence>
<proteinExistence type="predicted"/>
<dbReference type="InterPro" id="IPR046956">
    <property type="entry name" value="RLP23-like"/>
</dbReference>
<keyword evidence="6" id="KW-1133">Transmembrane helix</keyword>
<keyword evidence="8" id="KW-0325">Glycoprotein</keyword>
<sequence>MLGSGRGTALRRVALPLQHGVFTAGACWGAEGDRPGLKEGGKCIERERKSLLAVRADIWYPRNHWPFSSWEKINGDDCCLWEGVRCDNQSGHVIKLDLRRPQPSYYDDDYYYDEVSPSLLNLTWLRYLDLSNNYFRGGPIPNFIGSLVNLEYLNLSHAGFGGTLPPQLGGLHLLHSLDLSGNYMLKVENLHWLSHLQYLDMSWVDLSAATDWLHVINGLPSLSVVRLSDCRLQTLPTTLPHVNFTSLSTLDLSWNFFFNTKWPLWLFNITTLAELDLISYTFGLRYNFGLRGPIPDEFEKMKHLEVLKLTGGFGIDGGVTPPSSLTLNKLKELDLSGIRLPEHMEKLSNLRTLALRDIIGQIPESLGNLSHLESLFIYGGGNTSTELPDSLRNLMNLKRLDLRLDLSIYDFQGSLPESLGNLSRLESLSIRGYIHSTTGLPESLGNLGNLKTLELSLYNFHGAIPESLGNLSRLESLSISSGYIITVPESLGNLVNLKDLRLYSYDIISRGGIPKSLGNLRGLKTLHVSGFNVSPQLLRNIGHLCNLTLLEMAGNIGRGAEVNELFEGLSQCTEGSSLEHLVLRDNGFGGYLPNQVGQLSNLNSLVLAGNSFVGSIPASIGEQKSLTNLILRDNNLTGLVPSSIGKLSNLMNLVISSNRFDGVLSEAHFANLSKLKNFAMSYNPALSLSIHWAWLPPFQLDTFKARLCKIGPKFPKWLQTQKKLWELDISNNTISDTLGSNFFNSFGRMPFLNLSHNGIKCNDPRIRYPEPSKYPTLGPPPTDPKTRKG</sequence>
<dbReference type="EMBL" id="NMUH01002981">
    <property type="protein sequence ID" value="MQM03141.1"/>
    <property type="molecule type" value="Genomic_DNA"/>
</dbReference>
<name>A0A843WBV4_COLES</name>
<dbReference type="PANTHER" id="PTHR48063:SF98">
    <property type="entry name" value="LRR RECEPTOR-LIKE SERINE_THREONINE-PROTEIN KINASE FLS2"/>
    <property type="match status" value="1"/>
</dbReference>
<evidence type="ECO:0000256" key="4">
    <source>
        <dbReference type="ARBA" id="ARBA00022729"/>
    </source>
</evidence>
<keyword evidence="2" id="KW-0433">Leucine-rich repeat</keyword>
<evidence type="ECO:0000256" key="5">
    <source>
        <dbReference type="ARBA" id="ARBA00022737"/>
    </source>
</evidence>
<dbReference type="AlphaFoldDB" id="A0A843WBV4"/>
<keyword evidence="5" id="KW-0677">Repeat</keyword>
<feature type="domain" description="Leucine-rich repeat-containing N-terminal plant-type" evidence="10">
    <location>
        <begin position="46"/>
        <end position="87"/>
    </location>
</feature>
<evidence type="ECO:0000256" key="2">
    <source>
        <dbReference type="ARBA" id="ARBA00022614"/>
    </source>
</evidence>
<accession>A0A843WBV4</accession>
<dbReference type="FunFam" id="3.80.10.10:FF:000383">
    <property type="entry name" value="Leucine-rich repeat receptor protein kinase EMS1"/>
    <property type="match status" value="1"/>
</dbReference>
<evidence type="ECO:0000256" key="3">
    <source>
        <dbReference type="ARBA" id="ARBA00022692"/>
    </source>
</evidence>
<dbReference type="Gene3D" id="3.80.10.10">
    <property type="entry name" value="Ribonuclease Inhibitor"/>
    <property type="match status" value="4"/>
</dbReference>
<dbReference type="OrthoDB" id="1744379at2759"/>
<comment type="caution">
    <text evidence="12">The sequence shown here is derived from an EMBL/GenBank/DDBJ whole genome shotgun (WGS) entry which is preliminary data.</text>
</comment>
<dbReference type="GO" id="GO:0016020">
    <property type="term" value="C:membrane"/>
    <property type="evidence" value="ECO:0007669"/>
    <property type="project" value="UniProtKB-SubCell"/>
</dbReference>
<keyword evidence="3" id="KW-0812">Transmembrane</keyword>
<evidence type="ECO:0000256" key="6">
    <source>
        <dbReference type="ARBA" id="ARBA00022989"/>
    </source>
</evidence>
<dbReference type="Pfam" id="PF13855">
    <property type="entry name" value="LRR_8"/>
    <property type="match status" value="1"/>
</dbReference>
<dbReference type="SUPFAM" id="SSF52047">
    <property type="entry name" value="RNI-like"/>
    <property type="match status" value="2"/>
</dbReference>
<feature type="region of interest" description="Disordered" evidence="9">
    <location>
        <begin position="768"/>
        <end position="789"/>
    </location>
</feature>
<dbReference type="PANTHER" id="PTHR48063">
    <property type="entry name" value="LRR RECEPTOR-LIKE KINASE"/>
    <property type="match status" value="1"/>
</dbReference>
<dbReference type="PROSITE" id="PS51450">
    <property type="entry name" value="LRR"/>
    <property type="match status" value="1"/>
</dbReference>
<evidence type="ECO:0000256" key="7">
    <source>
        <dbReference type="ARBA" id="ARBA00023136"/>
    </source>
</evidence>
<evidence type="ECO:0000259" key="10">
    <source>
        <dbReference type="Pfam" id="PF08263"/>
    </source>
</evidence>
<evidence type="ECO:0008006" key="14">
    <source>
        <dbReference type="Google" id="ProtNLM"/>
    </source>
</evidence>
<evidence type="ECO:0000256" key="1">
    <source>
        <dbReference type="ARBA" id="ARBA00004479"/>
    </source>
</evidence>
<evidence type="ECO:0000313" key="12">
    <source>
        <dbReference type="EMBL" id="MQM03141.1"/>
    </source>
</evidence>
<evidence type="ECO:0000256" key="9">
    <source>
        <dbReference type="SAM" id="MobiDB-lite"/>
    </source>
</evidence>
<comment type="subcellular location">
    <subcellularLocation>
        <location evidence="1">Membrane</location>
        <topology evidence="1">Single-pass type I membrane protein</topology>
    </subcellularLocation>
</comment>
<dbReference type="Pfam" id="PF08263">
    <property type="entry name" value="LRRNT_2"/>
    <property type="match status" value="1"/>
</dbReference>